<comment type="caution">
    <text evidence="1">The sequence shown here is derived from an EMBL/GenBank/DDBJ whole genome shotgun (WGS) entry which is preliminary data.</text>
</comment>
<gene>
    <name evidence="1" type="ORF">E2562_012901</name>
</gene>
<dbReference type="Proteomes" id="UP000479710">
    <property type="component" value="Unassembled WGS sequence"/>
</dbReference>
<proteinExistence type="predicted"/>
<keyword evidence="2" id="KW-1185">Reference proteome</keyword>
<accession>A0A6G1CEY6</accession>
<evidence type="ECO:0000313" key="2">
    <source>
        <dbReference type="Proteomes" id="UP000479710"/>
    </source>
</evidence>
<dbReference type="AlphaFoldDB" id="A0A6G1CEY6"/>
<sequence>MVASVLIASSSCPLVLTSWRWRPPPVAGAAAGPGANPRLILRLSATASPPRALLVVTGKSRAVASVARARCSVAPLGGGETERDAALD</sequence>
<name>A0A6G1CEY6_9ORYZ</name>
<evidence type="ECO:0000313" key="1">
    <source>
        <dbReference type="EMBL" id="KAF0899048.1"/>
    </source>
</evidence>
<organism evidence="1 2">
    <name type="scientific">Oryza meyeriana var. granulata</name>
    <dbReference type="NCBI Taxonomy" id="110450"/>
    <lineage>
        <taxon>Eukaryota</taxon>
        <taxon>Viridiplantae</taxon>
        <taxon>Streptophyta</taxon>
        <taxon>Embryophyta</taxon>
        <taxon>Tracheophyta</taxon>
        <taxon>Spermatophyta</taxon>
        <taxon>Magnoliopsida</taxon>
        <taxon>Liliopsida</taxon>
        <taxon>Poales</taxon>
        <taxon>Poaceae</taxon>
        <taxon>BOP clade</taxon>
        <taxon>Oryzoideae</taxon>
        <taxon>Oryzeae</taxon>
        <taxon>Oryzinae</taxon>
        <taxon>Oryza</taxon>
        <taxon>Oryza meyeriana</taxon>
    </lineage>
</organism>
<protein>
    <submittedName>
        <fullName evidence="1">Uncharacterized protein</fullName>
    </submittedName>
</protein>
<dbReference type="EMBL" id="SPHZ02000009">
    <property type="protein sequence ID" value="KAF0899048.1"/>
    <property type="molecule type" value="Genomic_DNA"/>
</dbReference>
<reference evidence="1 2" key="1">
    <citation type="submission" date="2019-11" db="EMBL/GenBank/DDBJ databases">
        <title>Whole genome sequence of Oryza granulata.</title>
        <authorList>
            <person name="Li W."/>
        </authorList>
    </citation>
    <scope>NUCLEOTIDE SEQUENCE [LARGE SCALE GENOMIC DNA]</scope>
    <source>
        <strain evidence="2">cv. Menghai</strain>
        <tissue evidence="1">Leaf</tissue>
    </source>
</reference>